<dbReference type="RefSeq" id="XP_066827142.1">
    <property type="nucleotide sequence ID" value="XM_066971995.1"/>
</dbReference>
<dbReference type="PANTHER" id="PTHR43303">
    <property type="entry name" value="NADPH DEHYDROGENASE C23G7.10C-RELATED"/>
    <property type="match status" value="1"/>
</dbReference>
<dbReference type="GeneID" id="92205400"/>
<evidence type="ECO:0000313" key="8">
    <source>
        <dbReference type="Proteomes" id="UP001497383"/>
    </source>
</evidence>
<dbReference type="SUPFAM" id="SSF51395">
    <property type="entry name" value="FMN-linked oxidoreductases"/>
    <property type="match status" value="1"/>
</dbReference>
<evidence type="ECO:0000256" key="5">
    <source>
        <dbReference type="ARBA" id="ARBA00023002"/>
    </source>
</evidence>
<organism evidence="7 8">
    <name type="scientific">Lodderomyces beijingensis</name>
    <dbReference type="NCBI Taxonomy" id="1775926"/>
    <lineage>
        <taxon>Eukaryota</taxon>
        <taxon>Fungi</taxon>
        <taxon>Dikarya</taxon>
        <taxon>Ascomycota</taxon>
        <taxon>Saccharomycotina</taxon>
        <taxon>Pichiomycetes</taxon>
        <taxon>Debaryomycetaceae</taxon>
        <taxon>Candida/Lodderomyces clade</taxon>
        <taxon>Lodderomyces</taxon>
    </lineage>
</organism>
<gene>
    <name evidence="7" type="ORF">LODBEIA_P02040</name>
</gene>
<dbReference type="Proteomes" id="UP001497383">
    <property type="component" value="Chromosome 1"/>
</dbReference>
<keyword evidence="2" id="KW-0285">Flavoprotein</keyword>
<dbReference type="InterPro" id="IPR044152">
    <property type="entry name" value="YqjM-like"/>
</dbReference>
<dbReference type="Pfam" id="PF00724">
    <property type="entry name" value="Oxidored_FMN"/>
    <property type="match status" value="1"/>
</dbReference>
<dbReference type="InterPro" id="IPR013785">
    <property type="entry name" value="Aldolase_TIM"/>
</dbReference>
<keyword evidence="5" id="KW-0560">Oxidoreductase</keyword>
<keyword evidence="4" id="KW-0521">NADP</keyword>
<keyword evidence="8" id="KW-1185">Reference proteome</keyword>
<comment type="cofactor">
    <cofactor evidence="1">
        <name>FMN</name>
        <dbReference type="ChEBI" id="CHEBI:58210"/>
    </cofactor>
</comment>
<proteinExistence type="predicted"/>
<reference evidence="7 8" key="1">
    <citation type="submission" date="2024-03" db="EMBL/GenBank/DDBJ databases">
        <authorList>
            <person name="Brejova B."/>
        </authorList>
    </citation>
    <scope>NUCLEOTIDE SEQUENCE [LARGE SCALE GENOMIC DNA]</scope>
    <source>
        <strain evidence="7 8">CBS 14171</strain>
    </source>
</reference>
<dbReference type="InterPro" id="IPR001155">
    <property type="entry name" value="OxRdtase_FMN_N"/>
</dbReference>
<sequence>MEGSPSHTTKANHAALFQPLSIGKLKLSNRIAVSPICTYAANAHHEATHIHREHYRHLASQHPGLVMIESTSIAPLAYITPTDLGLSTDAQADAFKLVIDEIHACGVKCCLQLSHPGAKSMPGGVFPFDPDAMSDAMITGVVRDFVSAAKRGVDVCHADFIEVACCNGNLLHSFLSLVTNHRRDKYGMVNGTKDGSLLLIEVIQAIKKEVAVPIFVKLAVCDNLKPDESLEHTAGLCQQLAMLADLIDVTSGGLNADSKSRYLLNHDRSIPGQVPLAIYVKKLVGDKCAVGCSGGLDRDIQQLNQFISRGDFDIAFIGKGFTETHQKNLMDSIAAALS</sequence>
<evidence type="ECO:0000256" key="1">
    <source>
        <dbReference type="ARBA" id="ARBA00001917"/>
    </source>
</evidence>
<evidence type="ECO:0000256" key="4">
    <source>
        <dbReference type="ARBA" id="ARBA00022857"/>
    </source>
</evidence>
<feature type="domain" description="NADH:flavin oxidoreductase/NADH oxidase N-terminal" evidence="6">
    <location>
        <begin position="16"/>
        <end position="249"/>
    </location>
</feature>
<name>A0ABP0ZCS3_9ASCO</name>
<evidence type="ECO:0000259" key="6">
    <source>
        <dbReference type="Pfam" id="PF00724"/>
    </source>
</evidence>
<evidence type="ECO:0000313" key="7">
    <source>
        <dbReference type="EMBL" id="CAK9435477.1"/>
    </source>
</evidence>
<protein>
    <recommendedName>
        <fullName evidence="6">NADH:flavin oxidoreductase/NADH oxidase N-terminal domain-containing protein</fullName>
    </recommendedName>
</protein>
<accession>A0ABP0ZCS3</accession>
<evidence type="ECO:0000256" key="2">
    <source>
        <dbReference type="ARBA" id="ARBA00022630"/>
    </source>
</evidence>
<dbReference type="Gene3D" id="3.20.20.70">
    <property type="entry name" value="Aldolase class I"/>
    <property type="match status" value="1"/>
</dbReference>
<dbReference type="EMBL" id="OZ022405">
    <property type="protein sequence ID" value="CAK9435477.1"/>
    <property type="molecule type" value="Genomic_DNA"/>
</dbReference>
<dbReference type="PANTHER" id="PTHR43303:SF4">
    <property type="entry name" value="NADPH DEHYDROGENASE C23G7.10C-RELATED"/>
    <property type="match status" value="1"/>
</dbReference>
<evidence type="ECO:0000256" key="3">
    <source>
        <dbReference type="ARBA" id="ARBA00022643"/>
    </source>
</evidence>
<keyword evidence="3" id="KW-0288">FMN</keyword>